<comment type="caution">
    <text evidence="3">The sequence shown here is derived from an EMBL/GenBank/DDBJ whole genome shotgun (WGS) entry which is preliminary data.</text>
</comment>
<keyword evidence="2" id="KW-0732">Signal</keyword>
<evidence type="ECO:0000256" key="1">
    <source>
        <dbReference type="SAM" id="MobiDB-lite"/>
    </source>
</evidence>
<evidence type="ECO:0000313" key="3">
    <source>
        <dbReference type="EMBL" id="OJH35020.1"/>
    </source>
</evidence>
<dbReference type="Gene3D" id="2.60.40.10">
    <property type="entry name" value="Immunoglobulins"/>
    <property type="match status" value="1"/>
</dbReference>
<feature type="region of interest" description="Disordered" evidence="1">
    <location>
        <begin position="122"/>
        <end position="151"/>
    </location>
</feature>
<evidence type="ECO:0000256" key="2">
    <source>
        <dbReference type="SAM" id="SignalP"/>
    </source>
</evidence>
<evidence type="ECO:0008006" key="5">
    <source>
        <dbReference type="Google" id="ProtNLM"/>
    </source>
</evidence>
<gene>
    <name evidence="3" type="ORF">BON30_41315</name>
</gene>
<evidence type="ECO:0000313" key="4">
    <source>
        <dbReference type="Proteomes" id="UP000182229"/>
    </source>
</evidence>
<proteinExistence type="predicted"/>
<accession>A0A1L9AYE3</accession>
<feature type="signal peptide" evidence="2">
    <location>
        <begin position="1"/>
        <end position="22"/>
    </location>
</feature>
<sequence length="151" mass="15667">MGVLCVVGAHLLAALMGLYSSAPSVTVLQPTNDALQGHLEIAVQASDGPTGAGVRRVEYQLDTPSGAWMPLTLEKETMTYKGRHDLSAVKGGGHSLYLRASDFAGNLRVVSVQVTVSPVEAAGPSMRDAPRADKERPAGWASVPTAAGGSR</sequence>
<name>A0A1L9AYE3_9BACT</name>
<dbReference type="AlphaFoldDB" id="A0A1L9AYE3"/>
<feature type="chain" id="PRO_5013267801" description="Ig-like domain-containing protein" evidence="2">
    <location>
        <begin position="23"/>
        <end position="151"/>
    </location>
</feature>
<feature type="compositionally biased region" description="Basic and acidic residues" evidence="1">
    <location>
        <begin position="128"/>
        <end position="137"/>
    </location>
</feature>
<reference evidence="3 4" key="2">
    <citation type="submission" date="2016-12" db="EMBL/GenBank/DDBJ databases">
        <title>Draft Genome Sequence of Cystobacter ferrugineus Strain Cbfe23.</title>
        <authorList>
            <person name="Akbar S."/>
            <person name="Dowd S.E."/>
            <person name="Stevens D.C."/>
        </authorList>
    </citation>
    <scope>NUCLEOTIDE SEQUENCE [LARGE SCALE GENOMIC DNA]</scope>
    <source>
        <strain evidence="3 4">Cbfe23</strain>
    </source>
</reference>
<keyword evidence="4" id="KW-1185">Reference proteome</keyword>
<dbReference type="InterPro" id="IPR013783">
    <property type="entry name" value="Ig-like_fold"/>
</dbReference>
<dbReference type="Proteomes" id="UP000182229">
    <property type="component" value="Unassembled WGS sequence"/>
</dbReference>
<protein>
    <recommendedName>
        <fullName evidence="5">Ig-like domain-containing protein</fullName>
    </recommendedName>
</protein>
<dbReference type="EMBL" id="MPIN01000016">
    <property type="protein sequence ID" value="OJH35020.1"/>
    <property type="molecule type" value="Genomic_DNA"/>
</dbReference>
<reference evidence="4" key="1">
    <citation type="submission" date="2016-11" db="EMBL/GenBank/DDBJ databases">
        <authorList>
            <person name="Shukria A."/>
            <person name="Stevens D.C."/>
        </authorList>
    </citation>
    <scope>NUCLEOTIDE SEQUENCE [LARGE SCALE GENOMIC DNA]</scope>
    <source>
        <strain evidence="4">Cbfe23</strain>
    </source>
</reference>
<organism evidence="3 4">
    <name type="scientific">Cystobacter ferrugineus</name>
    <dbReference type="NCBI Taxonomy" id="83449"/>
    <lineage>
        <taxon>Bacteria</taxon>
        <taxon>Pseudomonadati</taxon>
        <taxon>Myxococcota</taxon>
        <taxon>Myxococcia</taxon>
        <taxon>Myxococcales</taxon>
        <taxon>Cystobacterineae</taxon>
        <taxon>Archangiaceae</taxon>
        <taxon>Cystobacter</taxon>
    </lineage>
</organism>